<feature type="compositionally biased region" description="Basic and acidic residues" evidence="6">
    <location>
        <begin position="153"/>
        <end position="167"/>
    </location>
</feature>
<keyword evidence="3 7" id="KW-0812">Transmembrane</keyword>
<organism evidence="8 9">
    <name type="scientific">Cyclospora cayetanensis</name>
    <dbReference type="NCBI Taxonomy" id="88456"/>
    <lineage>
        <taxon>Eukaryota</taxon>
        <taxon>Sar</taxon>
        <taxon>Alveolata</taxon>
        <taxon>Apicomplexa</taxon>
        <taxon>Conoidasida</taxon>
        <taxon>Coccidia</taxon>
        <taxon>Eucoccidiorida</taxon>
        <taxon>Eimeriorina</taxon>
        <taxon>Eimeriidae</taxon>
        <taxon>Cyclospora</taxon>
    </lineage>
</organism>
<evidence type="ECO:0000256" key="4">
    <source>
        <dbReference type="ARBA" id="ARBA00022989"/>
    </source>
</evidence>
<dbReference type="Proteomes" id="UP000515125">
    <property type="component" value="Unplaced"/>
</dbReference>
<feature type="transmembrane region" description="Helical" evidence="7">
    <location>
        <begin position="582"/>
        <end position="603"/>
    </location>
</feature>
<keyword evidence="5 7" id="KW-0472">Membrane</keyword>
<reference evidence="9" key="1">
    <citation type="submission" date="2025-08" db="UniProtKB">
        <authorList>
            <consortium name="RefSeq"/>
        </authorList>
    </citation>
    <scope>IDENTIFICATION</scope>
</reference>
<dbReference type="GeneID" id="34619576"/>
<evidence type="ECO:0000313" key="9">
    <source>
        <dbReference type="RefSeq" id="XP_026190597.1"/>
    </source>
</evidence>
<evidence type="ECO:0000256" key="5">
    <source>
        <dbReference type="ARBA" id="ARBA00023136"/>
    </source>
</evidence>
<keyword evidence="8" id="KW-1185">Reference proteome</keyword>
<dbReference type="GO" id="GO:0016020">
    <property type="term" value="C:membrane"/>
    <property type="evidence" value="ECO:0007669"/>
    <property type="project" value="UniProtKB-SubCell"/>
</dbReference>
<evidence type="ECO:0000256" key="2">
    <source>
        <dbReference type="ARBA" id="ARBA00009310"/>
    </source>
</evidence>
<evidence type="ECO:0000313" key="8">
    <source>
        <dbReference type="Proteomes" id="UP000515125"/>
    </source>
</evidence>
<evidence type="ECO:0000256" key="6">
    <source>
        <dbReference type="SAM" id="MobiDB-lite"/>
    </source>
</evidence>
<evidence type="ECO:0000256" key="1">
    <source>
        <dbReference type="ARBA" id="ARBA00004141"/>
    </source>
</evidence>
<protein>
    <submittedName>
        <fullName evidence="9">Cleft lip and palate transmembrane protein 1-like protein</fullName>
    </submittedName>
</protein>
<dbReference type="PANTHER" id="PTHR21347:SF0">
    <property type="entry name" value="LIPID SCRAMBLASE CLPTM1L"/>
    <property type="match status" value="1"/>
</dbReference>
<accession>A0A6P6RSV1</accession>
<dbReference type="Pfam" id="PF05602">
    <property type="entry name" value="CLPTM1"/>
    <property type="match status" value="1"/>
</dbReference>
<evidence type="ECO:0000256" key="7">
    <source>
        <dbReference type="SAM" id="Phobius"/>
    </source>
</evidence>
<dbReference type="OrthoDB" id="354180at2759"/>
<feature type="region of interest" description="Disordered" evidence="6">
    <location>
        <begin position="114"/>
        <end position="171"/>
    </location>
</feature>
<proteinExistence type="inferred from homology"/>
<dbReference type="PANTHER" id="PTHR21347">
    <property type="entry name" value="CLEFT LIP AND PALATE ASSOCIATED TRANSMEMBRANE PROTEIN-RELATED"/>
    <property type="match status" value="1"/>
</dbReference>
<dbReference type="AlphaFoldDB" id="A0A6P6RSV1"/>
<keyword evidence="4 7" id="KW-1133">Transmembrane helix</keyword>
<comment type="similarity">
    <text evidence="2">Belongs to the CLPTM1 family.</text>
</comment>
<feature type="transmembrane region" description="Helical" evidence="7">
    <location>
        <begin position="557"/>
        <end position="576"/>
    </location>
</feature>
<feature type="compositionally biased region" description="Acidic residues" evidence="6">
    <location>
        <begin position="114"/>
        <end position="134"/>
    </location>
</feature>
<feature type="transmembrane region" description="Helical" evidence="7">
    <location>
        <begin position="419"/>
        <end position="440"/>
    </location>
</feature>
<evidence type="ECO:0000256" key="3">
    <source>
        <dbReference type="ARBA" id="ARBA00022692"/>
    </source>
</evidence>
<dbReference type="GO" id="GO:0012505">
    <property type="term" value="C:endomembrane system"/>
    <property type="evidence" value="ECO:0007669"/>
    <property type="project" value="TreeGrafter"/>
</dbReference>
<gene>
    <name evidence="9" type="primary">LOC34619576</name>
</gene>
<sequence length="755" mass="86662">MGWLGKSVMLFFAAYCGYTMWDLYRATSAPRAEGRVSQSLEGLSREELQKLPDVLVNKIDKGSYLNFDMMISQYPALPPLDRVRQHMIWHLQEKNSMPKEFSLVGISRFKPYSFDEEEDEEEEDSEAEVEAGAEEAEKSPTQDDAEEPPSEASSDRTKDHGKADTQTKKKQKKGWVMGHLFSAFKRLNRIWRAWRDYLDVSSGNIASFTAGIPPHYREGNQTLYLHVFVSDEEGNELPLHQVRRITTYMVPEKHKVIKRYLLQDPTGSVLQKKLEGLQVPGAPIQCIPEFVMVGPVIEHQPLHLPTMKAKLGQNWPFINAEEQTYILPPFISADISPQDEYQPLETSPLDAVQPDADADNLNKPLFINVMYQPVGYAYWYLQQMLTGSFALLEQRFGLDAYDMNSLKMTTAAAAKKNSFLILVCIFFFSLAHCFLELTALQADLSFWRKQKDPSGFFSLRTLAYEVLTEVIVALYLHENDSKLPLFFVCLHILLNVWKISKFVQVSVKPQYPFVHIRRKGAADASGANPKGVPQVPVLDDKTREGAEAFESKCMRKLMFFLVAPLIIGVAAYQLVYVPQKGWWSWLITSAAVCCYGLGFVAMTPQLFRNYYLKSVEYMPWRVLCCQFVNTFVDDVAAYVIRMPKMHRMSVFRDDIVFLILMYQRWLYRNARLPEQTEEQKVKKRRKLRLGVCGEECRAMLAPMYVAYCIWTDQGCIGRNFVECGCSMRRHCHPLHAFRGGFQNARVLHAAELDLV</sequence>
<name>A0A6P6RSV1_9EIME</name>
<dbReference type="InterPro" id="IPR008429">
    <property type="entry name" value="CLPTM1"/>
</dbReference>
<comment type="subcellular location">
    <subcellularLocation>
        <location evidence="1">Membrane</location>
        <topology evidence="1">Multi-pass membrane protein</topology>
    </subcellularLocation>
</comment>
<dbReference type="RefSeq" id="XP_026190597.1">
    <property type="nucleotide sequence ID" value="XM_026334812.1"/>
</dbReference>